<dbReference type="InterPro" id="IPR000524">
    <property type="entry name" value="Tscrpt_reg_HTH_GntR"/>
</dbReference>
<feature type="domain" description="HTH gntR-type" evidence="4">
    <location>
        <begin position="1"/>
        <end position="43"/>
    </location>
</feature>
<organism evidence="5 6">
    <name type="scientific">Aliivibrio fischeri SR5</name>
    <dbReference type="NCBI Taxonomy" id="1088719"/>
    <lineage>
        <taxon>Bacteria</taxon>
        <taxon>Pseudomonadati</taxon>
        <taxon>Pseudomonadota</taxon>
        <taxon>Gammaproteobacteria</taxon>
        <taxon>Vibrionales</taxon>
        <taxon>Vibrionaceae</taxon>
        <taxon>Aliivibrio</taxon>
    </lineage>
</organism>
<dbReference type="SUPFAM" id="SSF48008">
    <property type="entry name" value="GntR ligand-binding domain-like"/>
    <property type="match status" value="1"/>
</dbReference>
<evidence type="ECO:0000256" key="2">
    <source>
        <dbReference type="ARBA" id="ARBA00023125"/>
    </source>
</evidence>
<dbReference type="EMBL" id="AHIH01000010">
    <property type="protein sequence ID" value="EHN68722.1"/>
    <property type="molecule type" value="Genomic_DNA"/>
</dbReference>
<dbReference type="SUPFAM" id="SSF46785">
    <property type="entry name" value="Winged helix' DNA-binding domain"/>
    <property type="match status" value="1"/>
</dbReference>
<dbReference type="Gene3D" id="1.20.120.530">
    <property type="entry name" value="GntR ligand-binding domain-like"/>
    <property type="match status" value="1"/>
</dbReference>
<comment type="caution">
    <text evidence="5">The sequence shown here is derived from an EMBL/GenBank/DDBJ whole genome shotgun (WGS) entry which is preliminary data.</text>
</comment>
<dbReference type="SMART" id="SM00895">
    <property type="entry name" value="FCD"/>
    <property type="match status" value="1"/>
</dbReference>
<dbReference type="AlphaFoldDB" id="A0AAV3EPW3"/>
<dbReference type="InterPro" id="IPR008920">
    <property type="entry name" value="TF_FadR/GntR_C"/>
</dbReference>
<protein>
    <submittedName>
        <fullName evidence="5">GntR domain protein</fullName>
    </submittedName>
</protein>
<name>A0AAV3EPW3_ALIFS</name>
<sequence>MGENYLAKELDVSRTSVRAALQNLSSKGIITIIPKSGSVVNSPEEWNWLDNAVLNWVAEFQVNDEIIGHLMATRLVFEPNIASLAAINATGKDLALIEEAYDLMVKGVELKDQEMMTKGDVRFHHSLLLATHNPFLIAMGDALTTAMTVSFKQTCDNDLTLSKPALDEHFRVMDAVRMREPESARNEMKMIVVNAINKATNVANKYIKYIN</sequence>
<dbReference type="InterPro" id="IPR011711">
    <property type="entry name" value="GntR_C"/>
</dbReference>
<dbReference type="PANTHER" id="PTHR43537">
    <property type="entry name" value="TRANSCRIPTIONAL REGULATOR, GNTR FAMILY"/>
    <property type="match status" value="1"/>
</dbReference>
<keyword evidence="2" id="KW-0238">DNA-binding</keyword>
<keyword evidence="1" id="KW-0805">Transcription regulation</keyword>
<evidence type="ECO:0000313" key="6">
    <source>
        <dbReference type="Proteomes" id="UP000004521"/>
    </source>
</evidence>
<dbReference type="InterPro" id="IPR036390">
    <property type="entry name" value="WH_DNA-bd_sf"/>
</dbReference>
<gene>
    <name evidence="5" type="ORF">VFSR5_A0019</name>
</gene>
<dbReference type="Pfam" id="PF00392">
    <property type="entry name" value="GntR"/>
    <property type="match status" value="1"/>
</dbReference>
<keyword evidence="3" id="KW-0804">Transcription</keyword>
<dbReference type="GO" id="GO:0003700">
    <property type="term" value="F:DNA-binding transcription factor activity"/>
    <property type="evidence" value="ECO:0007669"/>
    <property type="project" value="InterPro"/>
</dbReference>
<proteinExistence type="predicted"/>
<evidence type="ECO:0000313" key="5">
    <source>
        <dbReference type="EMBL" id="EHN68722.1"/>
    </source>
</evidence>
<dbReference type="GO" id="GO:0003677">
    <property type="term" value="F:DNA binding"/>
    <property type="evidence" value="ECO:0007669"/>
    <property type="project" value="UniProtKB-KW"/>
</dbReference>
<evidence type="ECO:0000256" key="1">
    <source>
        <dbReference type="ARBA" id="ARBA00023015"/>
    </source>
</evidence>
<reference evidence="5 6" key="1">
    <citation type="journal article" date="2012" name="J. Bacteriol.">
        <title>Draft Genome Sequence of Vibrio fischeri SR5, a Strain Isolated from the Light Organ of the Mediterranean Squid Sepiola robusta.</title>
        <authorList>
            <person name="Gyllborg M.C."/>
            <person name="Sahl J.W."/>
            <person name="Cronin D.C.III."/>
            <person name="Rasko D.A."/>
            <person name="Mandel M.J."/>
        </authorList>
    </citation>
    <scope>NUCLEOTIDE SEQUENCE [LARGE SCALE GENOMIC DNA]</scope>
    <source>
        <strain evidence="5 6">SR5</strain>
    </source>
</reference>
<dbReference type="PROSITE" id="PS50949">
    <property type="entry name" value="HTH_GNTR"/>
    <property type="match status" value="1"/>
</dbReference>
<dbReference type="Gene3D" id="1.10.10.10">
    <property type="entry name" value="Winged helix-like DNA-binding domain superfamily/Winged helix DNA-binding domain"/>
    <property type="match status" value="1"/>
</dbReference>
<dbReference type="InterPro" id="IPR036388">
    <property type="entry name" value="WH-like_DNA-bd_sf"/>
</dbReference>
<evidence type="ECO:0000256" key="3">
    <source>
        <dbReference type="ARBA" id="ARBA00023163"/>
    </source>
</evidence>
<dbReference type="Pfam" id="PF07729">
    <property type="entry name" value="FCD"/>
    <property type="match status" value="1"/>
</dbReference>
<accession>A0AAV3EPW3</accession>
<dbReference type="Proteomes" id="UP000004521">
    <property type="component" value="Chromosome II"/>
</dbReference>
<evidence type="ECO:0000259" key="4">
    <source>
        <dbReference type="PROSITE" id="PS50949"/>
    </source>
</evidence>
<dbReference type="PANTHER" id="PTHR43537:SF44">
    <property type="entry name" value="GNTR FAMILY REGULATORY PROTEIN"/>
    <property type="match status" value="1"/>
</dbReference>